<dbReference type="AlphaFoldDB" id="S4NVZ0"/>
<dbReference type="EMBL" id="GAIX01009664">
    <property type="protein sequence ID" value="JAA82896.1"/>
    <property type="molecule type" value="Transcribed_RNA"/>
</dbReference>
<protein>
    <submittedName>
        <fullName evidence="1">Uncharacterized protein</fullName>
    </submittedName>
</protein>
<feature type="non-terminal residue" evidence="1">
    <location>
        <position position="115"/>
    </location>
</feature>
<sequence length="115" mass="13172">ETDWPELLKCKFHDVYYNVTCYSEKYELLIQRYGERFVGAETDTSVNIYSGGLQSPSSASKRKALRLKMAQVKSPGRRLSHLARRRQAFCSAATINEKAQTSNSKMVLIDKNFFP</sequence>
<proteinExistence type="predicted"/>
<organism evidence="1">
    <name type="scientific">Pararge aegeria</name>
    <name type="common">speckled wood butterfly</name>
    <dbReference type="NCBI Taxonomy" id="116150"/>
    <lineage>
        <taxon>Eukaryota</taxon>
        <taxon>Metazoa</taxon>
        <taxon>Ecdysozoa</taxon>
        <taxon>Arthropoda</taxon>
        <taxon>Hexapoda</taxon>
        <taxon>Insecta</taxon>
        <taxon>Pterygota</taxon>
        <taxon>Neoptera</taxon>
        <taxon>Endopterygota</taxon>
        <taxon>Lepidoptera</taxon>
        <taxon>Glossata</taxon>
        <taxon>Ditrysia</taxon>
        <taxon>Papilionoidea</taxon>
        <taxon>Nymphalidae</taxon>
        <taxon>Satyrinae</taxon>
        <taxon>Satyrini</taxon>
        <taxon>Parargina</taxon>
        <taxon>Pararge</taxon>
    </lineage>
</organism>
<name>S4NVZ0_9NEOP</name>
<reference evidence="1" key="2">
    <citation type="submission" date="2013-05" db="EMBL/GenBank/DDBJ databases">
        <authorList>
            <person name="Carter J.-M."/>
            <person name="Baker S.C."/>
            <person name="Pink R."/>
            <person name="Carter D.R.F."/>
            <person name="Collins A."/>
            <person name="Tomlin J."/>
            <person name="Gibbs M."/>
            <person name="Breuker C.J."/>
        </authorList>
    </citation>
    <scope>NUCLEOTIDE SEQUENCE</scope>
    <source>
        <tissue evidence="1">Ovary</tissue>
    </source>
</reference>
<feature type="non-terminal residue" evidence="1">
    <location>
        <position position="1"/>
    </location>
</feature>
<evidence type="ECO:0000313" key="1">
    <source>
        <dbReference type="EMBL" id="JAA82896.1"/>
    </source>
</evidence>
<reference evidence="1" key="1">
    <citation type="journal article" date="2013" name="BMC Genomics">
        <title>Unscrambling butterfly oogenesis.</title>
        <authorList>
            <person name="Carter J.M."/>
            <person name="Baker S.C."/>
            <person name="Pink R."/>
            <person name="Carter D.R."/>
            <person name="Collins A."/>
            <person name="Tomlin J."/>
            <person name="Gibbs M."/>
            <person name="Breuker C.J."/>
        </authorList>
    </citation>
    <scope>NUCLEOTIDE SEQUENCE</scope>
    <source>
        <tissue evidence="1">Ovary</tissue>
    </source>
</reference>
<accession>S4NVZ0</accession>